<accession>A0A0L6VTG5</accession>
<organism evidence="1 2">
    <name type="scientific">Puccinia sorghi</name>
    <dbReference type="NCBI Taxonomy" id="27349"/>
    <lineage>
        <taxon>Eukaryota</taxon>
        <taxon>Fungi</taxon>
        <taxon>Dikarya</taxon>
        <taxon>Basidiomycota</taxon>
        <taxon>Pucciniomycotina</taxon>
        <taxon>Pucciniomycetes</taxon>
        <taxon>Pucciniales</taxon>
        <taxon>Pucciniaceae</taxon>
        <taxon>Puccinia</taxon>
    </lineage>
</organism>
<reference evidence="1 2" key="1">
    <citation type="submission" date="2015-08" db="EMBL/GenBank/DDBJ databases">
        <title>Next Generation Sequencing and Analysis of the Genome of Puccinia sorghi L Schw, the Causal Agent of Maize Common Rust.</title>
        <authorList>
            <person name="Rochi L."/>
            <person name="Burguener G."/>
            <person name="Darino M."/>
            <person name="Turjanski A."/>
            <person name="Kreff E."/>
            <person name="Dieguez M.J."/>
            <person name="Sacco F."/>
        </authorList>
    </citation>
    <scope>NUCLEOTIDE SEQUENCE [LARGE SCALE GENOMIC DNA]</scope>
    <source>
        <strain evidence="1 2">RO10H11247</strain>
    </source>
</reference>
<proteinExistence type="predicted"/>
<dbReference type="OrthoDB" id="1681765at2759"/>
<dbReference type="EMBL" id="LAVV01000876">
    <property type="protein sequence ID" value="KNZ63991.1"/>
    <property type="molecule type" value="Genomic_DNA"/>
</dbReference>
<dbReference type="Proteomes" id="UP000037035">
    <property type="component" value="Unassembled WGS sequence"/>
</dbReference>
<evidence type="ECO:0000313" key="1">
    <source>
        <dbReference type="EMBL" id="KNZ63991.1"/>
    </source>
</evidence>
<protein>
    <submittedName>
        <fullName evidence="1">Uncharacterized protein</fullName>
    </submittedName>
</protein>
<dbReference type="AlphaFoldDB" id="A0A0L6VTG5"/>
<comment type="caution">
    <text evidence="1">The sequence shown here is derived from an EMBL/GenBank/DDBJ whole genome shotgun (WGS) entry which is preliminary data.</text>
</comment>
<dbReference type="VEuPathDB" id="FungiDB:VP01_1078g2"/>
<name>A0A0L6VTG5_9BASI</name>
<evidence type="ECO:0000313" key="2">
    <source>
        <dbReference type="Proteomes" id="UP000037035"/>
    </source>
</evidence>
<keyword evidence="2" id="KW-1185">Reference proteome</keyword>
<sequence>MQILILVSRSVYLRPVSKLLNMNEQLAIFELFQHSKEIILKFFHHIIDLVCQLGPSYILKPHTNLNHPSIARNLNSRLNIPKLIKAFLLRNVLQVVNFKMKFTRKDHSLHCGAYIGKTVTAGLSSSCH</sequence>
<gene>
    <name evidence="1" type="ORF">VP01_1078g2</name>
</gene>